<evidence type="ECO:0000256" key="3">
    <source>
        <dbReference type="ARBA" id="ARBA00023163"/>
    </source>
</evidence>
<dbReference type="InterPro" id="IPR010982">
    <property type="entry name" value="Lambda_DNA-bd_dom_sf"/>
</dbReference>
<dbReference type="Gene3D" id="1.10.260.40">
    <property type="entry name" value="lambda repressor-like DNA-binding domains"/>
    <property type="match status" value="1"/>
</dbReference>
<dbReference type="SMART" id="SM00354">
    <property type="entry name" value="HTH_LACI"/>
    <property type="match status" value="1"/>
</dbReference>
<keyword evidence="2 6" id="KW-0238">DNA-binding</keyword>
<keyword evidence="1" id="KW-0805">Transcription regulation</keyword>
<dbReference type="RefSeq" id="WP_343879928.1">
    <property type="nucleotide sequence ID" value="NZ_BAAAIJ010000047.1"/>
</dbReference>
<dbReference type="GO" id="GO:0003677">
    <property type="term" value="F:DNA binding"/>
    <property type="evidence" value="ECO:0007669"/>
    <property type="project" value="UniProtKB-KW"/>
</dbReference>
<dbReference type="InterPro" id="IPR046335">
    <property type="entry name" value="LacI/GalR-like_sensor"/>
</dbReference>
<reference evidence="7" key="1">
    <citation type="journal article" date="2019" name="Int. J. Syst. Evol. Microbiol.">
        <title>The Global Catalogue of Microorganisms (GCM) 10K type strain sequencing project: providing services to taxonomists for standard genome sequencing and annotation.</title>
        <authorList>
            <consortium name="The Broad Institute Genomics Platform"/>
            <consortium name="The Broad Institute Genome Sequencing Center for Infectious Disease"/>
            <person name="Wu L."/>
            <person name="Ma J."/>
        </authorList>
    </citation>
    <scope>NUCLEOTIDE SEQUENCE [LARGE SCALE GENOMIC DNA]</scope>
    <source>
        <strain evidence="7">JCM 11496</strain>
    </source>
</reference>
<evidence type="ECO:0000313" key="6">
    <source>
        <dbReference type="EMBL" id="MFD1846233.1"/>
    </source>
</evidence>
<evidence type="ECO:0000256" key="2">
    <source>
        <dbReference type="ARBA" id="ARBA00023125"/>
    </source>
</evidence>
<dbReference type="CDD" id="cd01392">
    <property type="entry name" value="HTH_LacI"/>
    <property type="match status" value="1"/>
</dbReference>
<evidence type="ECO:0000256" key="1">
    <source>
        <dbReference type="ARBA" id="ARBA00023015"/>
    </source>
</evidence>
<dbReference type="Pfam" id="PF13377">
    <property type="entry name" value="Peripla_BP_3"/>
    <property type="match status" value="1"/>
</dbReference>
<dbReference type="CDD" id="cd06267">
    <property type="entry name" value="PBP1_LacI_sugar_binding-like"/>
    <property type="match status" value="1"/>
</dbReference>
<organism evidence="6 7">
    <name type="scientific">Arthrobacter flavus</name>
    <dbReference type="NCBI Taxonomy" id="95172"/>
    <lineage>
        <taxon>Bacteria</taxon>
        <taxon>Bacillati</taxon>
        <taxon>Actinomycetota</taxon>
        <taxon>Actinomycetes</taxon>
        <taxon>Micrococcales</taxon>
        <taxon>Micrococcaceae</taxon>
        <taxon>Arthrobacter</taxon>
    </lineage>
</organism>
<dbReference type="SUPFAM" id="SSF53822">
    <property type="entry name" value="Periplasmic binding protein-like I"/>
    <property type="match status" value="1"/>
</dbReference>
<dbReference type="InterPro" id="IPR028082">
    <property type="entry name" value="Peripla_BP_I"/>
</dbReference>
<dbReference type="Pfam" id="PF00356">
    <property type="entry name" value="LacI"/>
    <property type="match status" value="1"/>
</dbReference>
<dbReference type="InterPro" id="IPR000843">
    <property type="entry name" value="HTH_LacI"/>
</dbReference>
<keyword evidence="7" id="KW-1185">Reference proteome</keyword>
<dbReference type="Gene3D" id="3.40.50.2300">
    <property type="match status" value="2"/>
</dbReference>
<comment type="caution">
    <text evidence="6">The sequence shown here is derived from an EMBL/GenBank/DDBJ whole genome shotgun (WGS) entry which is preliminary data.</text>
</comment>
<name>A0ABW4Q5U0_9MICC</name>
<dbReference type="PANTHER" id="PTHR30146">
    <property type="entry name" value="LACI-RELATED TRANSCRIPTIONAL REPRESSOR"/>
    <property type="match status" value="1"/>
</dbReference>
<evidence type="ECO:0000313" key="7">
    <source>
        <dbReference type="Proteomes" id="UP001597307"/>
    </source>
</evidence>
<accession>A0ABW4Q5U0</accession>
<feature type="region of interest" description="Disordered" evidence="4">
    <location>
        <begin position="1"/>
        <end position="24"/>
    </location>
</feature>
<dbReference type="PANTHER" id="PTHR30146:SF109">
    <property type="entry name" value="HTH-TYPE TRANSCRIPTIONAL REGULATOR GALS"/>
    <property type="match status" value="1"/>
</dbReference>
<proteinExistence type="predicted"/>
<evidence type="ECO:0000259" key="5">
    <source>
        <dbReference type="PROSITE" id="PS50932"/>
    </source>
</evidence>
<dbReference type="Proteomes" id="UP001597307">
    <property type="component" value="Unassembled WGS sequence"/>
</dbReference>
<keyword evidence="3" id="KW-0804">Transcription</keyword>
<gene>
    <name evidence="6" type="ORF">ACFSFX_06430</name>
</gene>
<protein>
    <submittedName>
        <fullName evidence="6">LacI family DNA-binding transcriptional regulator</fullName>
    </submittedName>
</protein>
<dbReference type="SUPFAM" id="SSF47413">
    <property type="entry name" value="lambda repressor-like DNA-binding domains"/>
    <property type="match status" value="1"/>
</dbReference>
<evidence type="ECO:0000256" key="4">
    <source>
        <dbReference type="SAM" id="MobiDB-lite"/>
    </source>
</evidence>
<dbReference type="PROSITE" id="PS00356">
    <property type="entry name" value="HTH_LACI_1"/>
    <property type="match status" value="1"/>
</dbReference>
<feature type="domain" description="HTH lacI-type" evidence="5">
    <location>
        <begin position="23"/>
        <end position="77"/>
    </location>
</feature>
<dbReference type="EMBL" id="JBHUGA010000011">
    <property type="protein sequence ID" value="MFD1846233.1"/>
    <property type="molecule type" value="Genomic_DNA"/>
</dbReference>
<sequence>MNDQQPRAGRPGLAHPPGAKSSPTLEDLAAAAGVSRSTASRAINGGSRVSPEAQAAVDAAVVALAYTPNRAARSLVTRRTASIALVIPEPDMRVMMDPFFAMVITGVTESLRETDVQLVLLMSRSDDAARTVRYLRGGHVDGAIVVSHHQGDTWVGPLAESGLPIIFIGRPWQSRHGLTYVDTDNYGGGTQAAQHLLAAGSRRPATIAGPADMTAAVDRLRGWQDGLRDAGAAPSPVEFADFTTVGAAEATRRLLDAAPGTDAIFAASDLMAVGVLEVLRSRGLRVPDDVAVVGYDNHSIAALASPALSTITQPMVEMATKAGAMLLEEIEAPGTHPDPVVYPAELVVRSSSAPRAAATKA</sequence>
<dbReference type="PROSITE" id="PS50932">
    <property type="entry name" value="HTH_LACI_2"/>
    <property type="match status" value="1"/>
</dbReference>